<reference evidence="2 3" key="1">
    <citation type="journal article" date="2016" name="Nat. Commun.">
        <title>Thousands of microbial genomes shed light on interconnected biogeochemical processes in an aquifer system.</title>
        <authorList>
            <person name="Anantharaman K."/>
            <person name="Brown C.T."/>
            <person name="Hug L.A."/>
            <person name="Sharon I."/>
            <person name="Castelle C.J."/>
            <person name="Probst A.J."/>
            <person name="Thomas B.C."/>
            <person name="Singh A."/>
            <person name="Wilkins M.J."/>
            <person name="Karaoz U."/>
            <person name="Brodie E.L."/>
            <person name="Williams K.H."/>
            <person name="Hubbard S.S."/>
            <person name="Banfield J.F."/>
        </authorList>
    </citation>
    <scope>NUCLEOTIDE SEQUENCE [LARGE SCALE GENOMIC DNA]</scope>
</reference>
<keyword evidence="1" id="KW-0812">Transmembrane</keyword>
<proteinExistence type="predicted"/>
<comment type="caution">
    <text evidence="2">The sequence shown here is derived from an EMBL/GenBank/DDBJ whole genome shotgun (WGS) entry which is preliminary data.</text>
</comment>
<evidence type="ECO:0000313" key="2">
    <source>
        <dbReference type="EMBL" id="OGZ41108.1"/>
    </source>
</evidence>
<dbReference type="Proteomes" id="UP000177126">
    <property type="component" value="Unassembled WGS sequence"/>
</dbReference>
<keyword evidence="1" id="KW-0472">Membrane</keyword>
<organism evidence="2 3">
    <name type="scientific">Candidatus Portnoybacteria bacterium RIFCSPLOWO2_02_FULL_39_11</name>
    <dbReference type="NCBI Taxonomy" id="1802001"/>
    <lineage>
        <taxon>Bacteria</taxon>
        <taxon>Candidatus Portnoyibacteriota</taxon>
    </lineage>
</organism>
<evidence type="ECO:0000313" key="3">
    <source>
        <dbReference type="Proteomes" id="UP000177126"/>
    </source>
</evidence>
<keyword evidence="1" id="KW-1133">Transmembrane helix</keyword>
<name>A0A1G2FU13_9BACT</name>
<dbReference type="AlphaFoldDB" id="A0A1G2FU13"/>
<feature type="transmembrane region" description="Helical" evidence="1">
    <location>
        <begin position="17"/>
        <end position="38"/>
    </location>
</feature>
<sequence>MDYLNSLMGFLDSFKPFELVCGTLIVFVATFMAIWGFCRKLKQHREYLRVIRGEDKNLPESFSVLTTDGVHLTLERDWIDGKWRYMLKGELPYCFVSPESKKEIDQLEIPECLKGKPEEQWLKNLDALTKPGGGYEEAVKSYYDQPEQVARRRAEEKLFSKGGTTLL</sequence>
<protein>
    <submittedName>
        <fullName evidence="2">Uncharacterized protein</fullName>
    </submittedName>
</protein>
<accession>A0A1G2FU13</accession>
<gene>
    <name evidence="2" type="ORF">A3B04_01285</name>
</gene>
<evidence type="ECO:0000256" key="1">
    <source>
        <dbReference type="SAM" id="Phobius"/>
    </source>
</evidence>
<dbReference type="EMBL" id="MHNF01000019">
    <property type="protein sequence ID" value="OGZ41108.1"/>
    <property type="molecule type" value="Genomic_DNA"/>
</dbReference>